<dbReference type="GO" id="GO:0009236">
    <property type="term" value="P:cobalamin biosynthetic process"/>
    <property type="evidence" value="ECO:0007669"/>
    <property type="project" value="UniProtKB-UniPathway"/>
</dbReference>
<proteinExistence type="predicted"/>
<accession>F0TCP7</accession>
<reference evidence="4 5" key="2">
    <citation type="journal article" date="2014" name="Int. J. Syst. Evol. Microbiol.">
        <title>Methanobacterium paludis sp. nov. and a novel strain of Methanobacterium lacus isolated from northern peatlands.</title>
        <authorList>
            <person name="Cadillo-Quiroz H."/>
            <person name="Brauer S.L."/>
            <person name="Goodson N."/>
            <person name="Yavitt J.B."/>
            <person name="Zinder S.H."/>
        </authorList>
    </citation>
    <scope>NUCLEOTIDE SEQUENCE [LARGE SCALE GENOMIC DNA]</scope>
    <source>
        <strain evidence="4 5">AL-21</strain>
    </source>
</reference>
<keyword evidence="2" id="KW-0169">Cobalamin biosynthesis</keyword>
<dbReference type="Pfam" id="PF02571">
    <property type="entry name" value="CbiJ"/>
    <property type="match status" value="1"/>
</dbReference>
<gene>
    <name evidence="4" type="ordered locus">Metbo_2223</name>
</gene>
<dbReference type="EMBL" id="CP002551">
    <property type="protein sequence ID" value="ADZ10437.1"/>
    <property type="molecule type" value="Genomic_DNA"/>
</dbReference>
<evidence type="ECO:0000313" key="4">
    <source>
        <dbReference type="EMBL" id="ADZ10437.1"/>
    </source>
</evidence>
<dbReference type="PANTHER" id="PTHR36925:SF1">
    <property type="entry name" value="COBALT-PRECORRIN-6A REDUCTASE"/>
    <property type="match status" value="1"/>
</dbReference>
<evidence type="ECO:0000256" key="3">
    <source>
        <dbReference type="ARBA" id="ARBA00023002"/>
    </source>
</evidence>
<dbReference type="GeneID" id="10278689"/>
<dbReference type="HOGENOM" id="CLU_068627_0_0_2"/>
<keyword evidence="3" id="KW-0560">Oxidoreductase</keyword>
<dbReference type="AlphaFoldDB" id="F0TCP7"/>
<dbReference type="NCBIfam" id="TIGR00715">
    <property type="entry name" value="precor6x_red"/>
    <property type="match status" value="1"/>
</dbReference>
<dbReference type="KEGG" id="mel:Metbo_2223"/>
<evidence type="ECO:0000256" key="1">
    <source>
        <dbReference type="ARBA" id="ARBA00004953"/>
    </source>
</evidence>
<dbReference type="InterPro" id="IPR003723">
    <property type="entry name" value="Precorrin-6x_reduct"/>
</dbReference>
<evidence type="ECO:0000256" key="2">
    <source>
        <dbReference type="ARBA" id="ARBA00022573"/>
    </source>
</evidence>
<dbReference type="PANTHER" id="PTHR36925">
    <property type="entry name" value="COBALT-PRECORRIN-6A REDUCTASE"/>
    <property type="match status" value="1"/>
</dbReference>
<sequence>MNVMVMSGTSDAVKIINYLHAIDDTVITATTTTSYGAKLASDAGADEVKVGGLGVEAMVELIQQKEIDLLLDATHPFASQATETALDAANSAKIEYLRFERPATQHHTIKGIHVVKDFKEASKTASELVSKTKNGRIMHLAGVSTLPQVLEKISAHSIIVRVLPAVYSINKCLELGIPSENIVAMQGTFSSDFNRALMEEFNVNVVITKESGESGGTLSKLEAASQLEIPVVMVKRPEIKQLKKSKVYSDIPELINEVKRFKSNLG</sequence>
<organism evidence="4 5">
    <name type="scientific">Methanobacterium lacus (strain AL-21)</name>
    <dbReference type="NCBI Taxonomy" id="877455"/>
    <lineage>
        <taxon>Archaea</taxon>
        <taxon>Methanobacteriati</taxon>
        <taxon>Methanobacteriota</taxon>
        <taxon>Methanomada group</taxon>
        <taxon>Methanobacteria</taxon>
        <taxon>Methanobacteriales</taxon>
        <taxon>Methanobacteriaceae</taxon>
        <taxon>Methanobacterium</taxon>
    </lineage>
</organism>
<dbReference type="PROSITE" id="PS51014">
    <property type="entry name" value="COBK_CBIJ"/>
    <property type="match status" value="1"/>
</dbReference>
<name>F0TCP7_METLA</name>
<dbReference type="eggNOG" id="arCOG04852">
    <property type="taxonomic scope" value="Archaea"/>
</dbReference>
<protein>
    <submittedName>
        <fullName evidence="4">Precorrin-6x reductase</fullName>
    </submittedName>
</protein>
<dbReference type="GO" id="GO:0016994">
    <property type="term" value="F:precorrin-6A reductase activity"/>
    <property type="evidence" value="ECO:0007669"/>
    <property type="project" value="InterPro"/>
</dbReference>
<evidence type="ECO:0000313" key="5">
    <source>
        <dbReference type="Proteomes" id="UP000007490"/>
    </source>
</evidence>
<dbReference type="STRING" id="877455.Metbo_2223"/>
<dbReference type="UniPathway" id="UPA00148"/>
<keyword evidence="5" id="KW-1185">Reference proteome</keyword>
<dbReference type="Proteomes" id="UP000007490">
    <property type="component" value="Chromosome"/>
</dbReference>
<dbReference type="OrthoDB" id="6027at2157"/>
<reference evidence="5" key="1">
    <citation type="submission" date="2011-02" db="EMBL/GenBank/DDBJ databases">
        <title>Complete sequence of Methanobacterium sp. AL-21.</title>
        <authorList>
            <consortium name="US DOE Joint Genome Institute"/>
            <person name="Lucas S."/>
            <person name="Copeland A."/>
            <person name="Lapidus A."/>
            <person name="Cheng J.-F."/>
            <person name="Goodwin L."/>
            <person name="Pitluck S."/>
            <person name="Chertkov O."/>
            <person name="Detter J.C."/>
            <person name="Han C."/>
            <person name="Tapia R."/>
            <person name="Land M."/>
            <person name="Hauser L."/>
            <person name="Kyrpides N."/>
            <person name="Ivanova N."/>
            <person name="Mikhailova N."/>
            <person name="Pagani I."/>
            <person name="Cadillo-Quiroz H."/>
            <person name="Imachi H."/>
            <person name="Zinder S."/>
            <person name="Liu W."/>
            <person name="Woyke T."/>
        </authorList>
    </citation>
    <scope>NUCLEOTIDE SEQUENCE [LARGE SCALE GENOMIC DNA]</scope>
    <source>
        <strain evidence="5">AL-21</strain>
    </source>
</reference>
<comment type="pathway">
    <text evidence="1">Cofactor biosynthesis; adenosylcobalamin biosynthesis.</text>
</comment>
<dbReference type="RefSeq" id="WP_013645788.1">
    <property type="nucleotide sequence ID" value="NC_015216.1"/>
</dbReference>